<dbReference type="InterPro" id="IPR002156">
    <property type="entry name" value="RNaseH_domain"/>
</dbReference>
<sequence>MWVYTGGSGKDGQIGAAAWCEERKWMANAYLRLDNHSNVYAASLMGISEALGLGLRVRSTIKQVNIFTENQAAILSVKRPQLQSRQYILRDIARKINQLRQSNIRVCIRWIPAHSGGPGAEKASQLAKSVVKKSWEVESTIIVAPVAPIAPAAPVHQQHQIRHREPLQQQQLYQ</sequence>
<name>A0A3E2HI87_SCYLI</name>
<organism evidence="3 4">
    <name type="scientific">Scytalidium lignicola</name>
    <name type="common">Hyphomycete</name>
    <dbReference type="NCBI Taxonomy" id="5539"/>
    <lineage>
        <taxon>Eukaryota</taxon>
        <taxon>Fungi</taxon>
        <taxon>Dikarya</taxon>
        <taxon>Ascomycota</taxon>
        <taxon>Pezizomycotina</taxon>
        <taxon>Leotiomycetes</taxon>
        <taxon>Leotiomycetes incertae sedis</taxon>
        <taxon>Scytalidium</taxon>
    </lineage>
</organism>
<comment type="caution">
    <text evidence="3">The sequence shown here is derived from an EMBL/GenBank/DDBJ whole genome shotgun (WGS) entry which is preliminary data.</text>
</comment>
<dbReference type="CDD" id="cd09276">
    <property type="entry name" value="Rnase_HI_RT_non_LTR"/>
    <property type="match status" value="1"/>
</dbReference>
<dbReference type="OrthoDB" id="3563049at2759"/>
<evidence type="ECO:0000313" key="3">
    <source>
        <dbReference type="EMBL" id="RFU33140.1"/>
    </source>
</evidence>
<feature type="region of interest" description="Disordered" evidence="1">
    <location>
        <begin position="155"/>
        <end position="174"/>
    </location>
</feature>
<dbReference type="Gene3D" id="3.30.420.10">
    <property type="entry name" value="Ribonuclease H-like superfamily/Ribonuclease H"/>
    <property type="match status" value="1"/>
</dbReference>
<dbReference type="Pfam" id="PF00075">
    <property type="entry name" value="RNase_H"/>
    <property type="match status" value="1"/>
</dbReference>
<gene>
    <name evidence="3" type="ORF">B7463_g3177</name>
</gene>
<dbReference type="GO" id="GO:0004523">
    <property type="term" value="F:RNA-DNA hybrid ribonuclease activity"/>
    <property type="evidence" value="ECO:0007669"/>
    <property type="project" value="InterPro"/>
</dbReference>
<dbReference type="InterPro" id="IPR012337">
    <property type="entry name" value="RNaseH-like_sf"/>
</dbReference>
<dbReference type="Proteomes" id="UP000258309">
    <property type="component" value="Unassembled WGS sequence"/>
</dbReference>
<dbReference type="SUPFAM" id="SSF53098">
    <property type="entry name" value="Ribonuclease H-like"/>
    <property type="match status" value="1"/>
</dbReference>
<proteinExistence type="predicted"/>
<dbReference type="InterPro" id="IPR036397">
    <property type="entry name" value="RNaseH_sf"/>
</dbReference>
<dbReference type="AlphaFoldDB" id="A0A3E2HI87"/>
<reference evidence="3 4" key="1">
    <citation type="submission" date="2018-05" db="EMBL/GenBank/DDBJ databases">
        <title>Draft genome sequence of Scytalidium lignicola DSM 105466, a ubiquitous saprotrophic fungus.</title>
        <authorList>
            <person name="Buettner E."/>
            <person name="Gebauer A.M."/>
            <person name="Hofrichter M."/>
            <person name="Liers C."/>
            <person name="Kellner H."/>
        </authorList>
    </citation>
    <scope>NUCLEOTIDE SEQUENCE [LARGE SCALE GENOMIC DNA]</scope>
    <source>
        <strain evidence="3 4">DSM 105466</strain>
    </source>
</reference>
<evidence type="ECO:0000259" key="2">
    <source>
        <dbReference type="PROSITE" id="PS50879"/>
    </source>
</evidence>
<dbReference type="EMBL" id="NCSJ02000040">
    <property type="protein sequence ID" value="RFU33140.1"/>
    <property type="molecule type" value="Genomic_DNA"/>
</dbReference>
<feature type="domain" description="RNase H type-1" evidence="2">
    <location>
        <begin position="1"/>
        <end position="132"/>
    </location>
</feature>
<dbReference type="GO" id="GO:0003676">
    <property type="term" value="F:nucleic acid binding"/>
    <property type="evidence" value="ECO:0007669"/>
    <property type="project" value="InterPro"/>
</dbReference>
<evidence type="ECO:0000256" key="1">
    <source>
        <dbReference type="SAM" id="MobiDB-lite"/>
    </source>
</evidence>
<feature type="non-terminal residue" evidence="3">
    <location>
        <position position="174"/>
    </location>
</feature>
<keyword evidence="4" id="KW-1185">Reference proteome</keyword>
<protein>
    <recommendedName>
        <fullName evidence="2">RNase H type-1 domain-containing protein</fullName>
    </recommendedName>
</protein>
<dbReference type="STRING" id="5539.A0A3E2HI87"/>
<dbReference type="PROSITE" id="PS50879">
    <property type="entry name" value="RNASE_H_1"/>
    <property type="match status" value="1"/>
</dbReference>
<evidence type="ECO:0000313" key="4">
    <source>
        <dbReference type="Proteomes" id="UP000258309"/>
    </source>
</evidence>
<accession>A0A3E2HI87</accession>
<feature type="non-terminal residue" evidence="3">
    <location>
        <position position="1"/>
    </location>
</feature>